<sequence>MTSTGFAQLLSGVFAGRVGGVLQGVAASVPTVLKYVLGLLLLVNIRSWPLIWHWHVFSPVVHYRLSVISLNIRTAFLSKQKKLEAKDRFLQGLCPVGKDPIKFTINVGSWAGPDDCDFNMHLSNSSYPKHLDWARFRAALHWGPTFFRAGGWIALGETHFKFLREIPMFSKFEMRMNLVAWDNKWLYLVVRYVTPKKVKSAKSRPITNGNAVTDKPVPSGDSAPFPSFHTPAQPSDLNSGSASGTTTPLPQGSGVNPAERIAQMVPTEEPDGATVHCIGVSTQCFKIGRITIPPSLVFTCEGFAGSPTDPSGKPYSIDNPPPHFSKAQELQKPDLPKGHLKTFQKFLAGRWKEIPEGERWFENALGPDVEERRRKNLEAIRGVTSGMQAAMSSML</sequence>
<dbReference type="Proteomes" id="UP001055072">
    <property type="component" value="Unassembled WGS sequence"/>
</dbReference>
<comment type="caution">
    <text evidence="1">The sequence shown here is derived from an EMBL/GenBank/DDBJ whole genome shotgun (WGS) entry which is preliminary data.</text>
</comment>
<accession>A0ACB8UDC2</accession>
<evidence type="ECO:0000313" key="1">
    <source>
        <dbReference type="EMBL" id="KAI0092241.1"/>
    </source>
</evidence>
<organism evidence="1 2">
    <name type="scientific">Irpex rosettiformis</name>
    <dbReference type="NCBI Taxonomy" id="378272"/>
    <lineage>
        <taxon>Eukaryota</taxon>
        <taxon>Fungi</taxon>
        <taxon>Dikarya</taxon>
        <taxon>Basidiomycota</taxon>
        <taxon>Agaricomycotina</taxon>
        <taxon>Agaricomycetes</taxon>
        <taxon>Polyporales</taxon>
        <taxon>Irpicaceae</taxon>
        <taxon>Irpex</taxon>
    </lineage>
</organism>
<evidence type="ECO:0000313" key="2">
    <source>
        <dbReference type="Proteomes" id="UP001055072"/>
    </source>
</evidence>
<gene>
    <name evidence="1" type="ORF">BDY19DRAFT_885016</name>
</gene>
<proteinExistence type="predicted"/>
<name>A0ACB8UDC2_9APHY</name>
<reference evidence="1" key="1">
    <citation type="journal article" date="2021" name="Environ. Microbiol.">
        <title>Gene family expansions and transcriptome signatures uncover fungal adaptations to wood decay.</title>
        <authorList>
            <person name="Hage H."/>
            <person name="Miyauchi S."/>
            <person name="Viragh M."/>
            <person name="Drula E."/>
            <person name="Min B."/>
            <person name="Chaduli D."/>
            <person name="Navarro D."/>
            <person name="Favel A."/>
            <person name="Norest M."/>
            <person name="Lesage-Meessen L."/>
            <person name="Balint B."/>
            <person name="Merenyi Z."/>
            <person name="de Eugenio L."/>
            <person name="Morin E."/>
            <person name="Martinez A.T."/>
            <person name="Baldrian P."/>
            <person name="Stursova M."/>
            <person name="Martinez M.J."/>
            <person name="Novotny C."/>
            <person name="Magnuson J.K."/>
            <person name="Spatafora J.W."/>
            <person name="Maurice S."/>
            <person name="Pangilinan J."/>
            <person name="Andreopoulos W."/>
            <person name="LaButti K."/>
            <person name="Hundley H."/>
            <person name="Na H."/>
            <person name="Kuo A."/>
            <person name="Barry K."/>
            <person name="Lipzen A."/>
            <person name="Henrissat B."/>
            <person name="Riley R."/>
            <person name="Ahrendt S."/>
            <person name="Nagy L.G."/>
            <person name="Grigoriev I.V."/>
            <person name="Martin F."/>
            <person name="Rosso M.N."/>
        </authorList>
    </citation>
    <scope>NUCLEOTIDE SEQUENCE</scope>
    <source>
        <strain evidence="1">CBS 384.51</strain>
    </source>
</reference>
<dbReference type="EMBL" id="MU274904">
    <property type="protein sequence ID" value="KAI0092241.1"/>
    <property type="molecule type" value="Genomic_DNA"/>
</dbReference>
<keyword evidence="2" id="KW-1185">Reference proteome</keyword>
<protein>
    <submittedName>
        <fullName evidence="1">Uncharacterized protein</fullName>
    </submittedName>
</protein>